<evidence type="ECO:0000256" key="10">
    <source>
        <dbReference type="ARBA" id="ARBA00049564"/>
    </source>
</evidence>
<dbReference type="Gene3D" id="2.30.30.280">
    <property type="entry name" value="Adenine nucleotide alpha hydrolases-like domains"/>
    <property type="match status" value="1"/>
</dbReference>
<evidence type="ECO:0000256" key="2">
    <source>
        <dbReference type="ARBA" id="ARBA00006191"/>
    </source>
</evidence>
<organism evidence="15 16">
    <name type="scientific">Candidatus Taylorbacteria bacterium RIFCSPLOWO2_02_FULL_46_40</name>
    <dbReference type="NCBI Taxonomy" id="1802329"/>
    <lineage>
        <taxon>Bacteria</taxon>
        <taxon>Candidatus Tayloriibacteriota</taxon>
    </lineage>
</organism>
<keyword evidence="3 12" id="KW-0820">tRNA-binding</keyword>
<gene>
    <name evidence="12" type="primary">mnmA</name>
    <name evidence="15" type="ORF">A3H68_01000</name>
</gene>
<dbReference type="InterPro" id="IPR046885">
    <property type="entry name" value="MnmA-like_C"/>
</dbReference>
<feature type="domain" description="tRNA-specific 2-thiouridylase MnmA-like central" evidence="14">
    <location>
        <begin position="220"/>
        <end position="289"/>
    </location>
</feature>
<dbReference type="HAMAP" id="MF_00144">
    <property type="entry name" value="tRNA_thiouridyl_MnmA"/>
    <property type="match status" value="1"/>
</dbReference>
<dbReference type="GO" id="GO:0061708">
    <property type="term" value="F:tRNA-5-taurinomethyluridine 2-sulfurtransferase"/>
    <property type="evidence" value="ECO:0007669"/>
    <property type="project" value="UniProtKB-EC"/>
</dbReference>
<evidence type="ECO:0000256" key="9">
    <source>
        <dbReference type="ARBA" id="ARBA00023157"/>
    </source>
</evidence>
<dbReference type="GO" id="GO:0002143">
    <property type="term" value="P:tRNA wobble position uridine thiolation"/>
    <property type="evidence" value="ECO:0007669"/>
    <property type="project" value="TreeGrafter"/>
</dbReference>
<feature type="active site" description="Cysteine persulfide intermediate" evidence="12">
    <location>
        <position position="212"/>
    </location>
</feature>
<evidence type="ECO:0000256" key="4">
    <source>
        <dbReference type="ARBA" id="ARBA00022679"/>
    </source>
</evidence>
<comment type="function">
    <text evidence="1">Catalyzes the 2-thiolation of uridine at the wobble position (U34) of mitochondrial tRNA(Lys), tRNA(Glu) and tRNA(Gln). Required for the formation of 5-taurinomethyl-2-thiouridine (tm5s2U) of mitochondrial tRNA(Lys), tRNA(Glu), and tRNA(Gln) at the wobble position. ATP is required to activate the C2 atom of the wobble base.</text>
</comment>
<dbReference type="InterPro" id="IPR014729">
    <property type="entry name" value="Rossmann-like_a/b/a_fold"/>
</dbReference>
<feature type="binding site" evidence="12">
    <location>
        <begin position="18"/>
        <end position="25"/>
    </location>
    <ligand>
        <name>ATP</name>
        <dbReference type="ChEBI" id="CHEBI:30616"/>
    </ligand>
</feature>
<evidence type="ECO:0000256" key="3">
    <source>
        <dbReference type="ARBA" id="ARBA00022555"/>
    </source>
</evidence>
<dbReference type="Pfam" id="PF20258">
    <property type="entry name" value="tRNA_Me_trans_C"/>
    <property type="match status" value="1"/>
</dbReference>
<feature type="site" description="Interaction with tRNA" evidence="12">
    <location>
        <position position="132"/>
    </location>
</feature>
<evidence type="ECO:0000256" key="6">
    <source>
        <dbReference type="ARBA" id="ARBA00022741"/>
    </source>
</evidence>
<feature type="domain" description="tRNA-specific 2-thiouridylase MnmA-like C-terminal" evidence="13">
    <location>
        <begin position="302"/>
        <end position="377"/>
    </location>
</feature>
<dbReference type="Proteomes" id="UP000176429">
    <property type="component" value="Unassembled WGS sequence"/>
</dbReference>
<sequence length="384" mass="42892">MTGKHKTITPLKRKVFVGVSGGVDSSVAAALLKKQEFDVTGVFIKIWNPKWGQCEEKDERISAMRVCAVLDIPFREIDLSKEYEKDVVSNMVAEYQVGRTPNPDVLCNRKIKFGRFFDWAIKNGADYIATGHYAKIIVGNTLSSENYNIENCKLKIPVDAAKDQTYFLWTLTQRELQKTFFPIGGYTKPRVRQLAKKFKLPTYDKKDSQGLCFLGKVDIKEFLSKYIAPKTGDVLDEQGAIIGTHEGAFNFTLGQRHGFKITVKKGAGETSRHYVVLRDVGNNTVTVARKNIIEGSQRIGSRNFVLKDTNWIGGAAPKSGKKYLCRIRHTGDLHPCFLGINEGGKVLLQFVKDQKFVASGQSAVVYDRDVCLGGGIVCEYKGKV</sequence>
<evidence type="ECO:0000313" key="16">
    <source>
        <dbReference type="Proteomes" id="UP000176429"/>
    </source>
</evidence>
<dbReference type="Pfam" id="PF03054">
    <property type="entry name" value="tRNA_Me_trans"/>
    <property type="match status" value="1"/>
</dbReference>
<keyword evidence="7 12" id="KW-0067">ATP-binding</keyword>
<dbReference type="CDD" id="cd01998">
    <property type="entry name" value="MnmA_TRMU-like"/>
    <property type="match status" value="1"/>
</dbReference>
<dbReference type="NCBIfam" id="NF001138">
    <property type="entry name" value="PRK00143.1"/>
    <property type="match status" value="1"/>
</dbReference>
<evidence type="ECO:0000259" key="14">
    <source>
        <dbReference type="Pfam" id="PF20259"/>
    </source>
</evidence>
<name>A0A1G2P4M5_9BACT</name>
<keyword evidence="6 12" id="KW-0547">Nucleotide-binding</keyword>
<comment type="caution">
    <text evidence="15">The sequence shown here is derived from an EMBL/GenBank/DDBJ whole genome shotgun (WGS) entry which is preliminary data.</text>
</comment>
<dbReference type="PANTHER" id="PTHR11933:SF5">
    <property type="entry name" value="MITOCHONDRIAL TRNA-SPECIFIC 2-THIOURIDYLASE 1"/>
    <property type="match status" value="1"/>
</dbReference>
<dbReference type="InterPro" id="IPR046884">
    <property type="entry name" value="MnmA-like_central"/>
</dbReference>
<feature type="binding site" evidence="12">
    <location>
        <position position="44"/>
    </location>
    <ligand>
        <name>ATP</name>
        <dbReference type="ChEBI" id="CHEBI:30616"/>
    </ligand>
</feature>
<comment type="subcellular location">
    <subcellularLocation>
        <location evidence="12">Cytoplasm</location>
    </subcellularLocation>
</comment>
<evidence type="ECO:0000256" key="7">
    <source>
        <dbReference type="ARBA" id="ARBA00022840"/>
    </source>
</evidence>
<evidence type="ECO:0000313" key="15">
    <source>
        <dbReference type="EMBL" id="OHA42521.1"/>
    </source>
</evidence>
<evidence type="ECO:0000256" key="8">
    <source>
        <dbReference type="ARBA" id="ARBA00022884"/>
    </source>
</evidence>
<protein>
    <recommendedName>
        <fullName evidence="12">tRNA-specific 2-thiouridylase MnmA</fullName>
        <ecNumber evidence="12">2.8.1.13</ecNumber>
    </recommendedName>
</protein>
<evidence type="ECO:0000256" key="5">
    <source>
        <dbReference type="ARBA" id="ARBA00022694"/>
    </source>
</evidence>
<comment type="caution">
    <text evidence="12">Lacks conserved residue(s) required for the propagation of feature annotation.</text>
</comment>
<accession>A0A1G2P4M5</accession>
<feature type="site" description="Interaction with tRNA" evidence="12">
    <location>
        <position position="361"/>
    </location>
</feature>
<feature type="active site" description="Nucleophile" evidence="12">
    <location>
        <position position="107"/>
    </location>
</feature>
<evidence type="ECO:0000256" key="11">
    <source>
        <dbReference type="ARBA" id="ARBA00051542"/>
    </source>
</evidence>
<comment type="catalytic activity">
    <reaction evidence="11 12">
        <text>S-sulfanyl-L-cysteinyl-[protein] + uridine(34) in tRNA + AH2 + ATP = 2-thiouridine(34) in tRNA + L-cysteinyl-[protein] + A + AMP + diphosphate + H(+)</text>
        <dbReference type="Rhea" id="RHEA:47032"/>
        <dbReference type="Rhea" id="RHEA-COMP:10131"/>
        <dbReference type="Rhea" id="RHEA-COMP:11726"/>
        <dbReference type="Rhea" id="RHEA-COMP:11727"/>
        <dbReference type="Rhea" id="RHEA-COMP:11728"/>
        <dbReference type="ChEBI" id="CHEBI:13193"/>
        <dbReference type="ChEBI" id="CHEBI:15378"/>
        <dbReference type="ChEBI" id="CHEBI:17499"/>
        <dbReference type="ChEBI" id="CHEBI:29950"/>
        <dbReference type="ChEBI" id="CHEBI:30616"/>
        <dbReference type="ChEBI" id="CHEBI:33019"/>
        <dbReference type="ChEBI" id="CHEBI:61963"/>
        <dbReference type="ChEBI" id="CHEBI:65315"/>
        <dbReference type="ChEBI" id="CHEBI:87170"/>
        <dbReference type="ChEBI" id="CHEBI:456215"/>
        <dbReference type="EC" id="2.8.1.13"/>
    </reaction>
</comment>
<dbReference type="EMBL" id="MHSH01000004">
    <property type="protein sequence ID" value="OHA42521.1"/>
    <property type="molecule type" value="Genomic_DNA"/>
</dbReference>
<dbReference type="GO" id="GO:0005737">
    <property type="term" value="C:cytoplasm"/>
    <property type="evidence" value="ECO:0007669"/>
    <property type="project" value="UniProtKB-SubCell"/>
</dbReference>
<comment type="function">
    <text evidence="12">Catalyzes the 2-thiolation of uridine at the wobble position (U34) of tRNA, leading to the formation of s(2)U34.</text>
</comment>
<keyword evidence="9" id="KW-1015">Disulfide bond</keyword>
<dbReference type="NCBIfam" id="TIGR00420">
    <property type="entry name" value="trmU"/>
    <property type="match status" value="1"/>
</dbReference>
<keyword evidence="5 12" id="KW-0819">tRNA processing</keyword>
<dbReference type="InterPro" id="IPR004506">
    <property type="entry name" value="MnmA-like"/>
</dbReference>
<dbReference type="Gene3D" id="3.40.50.620">
    <property type="entry name" value="HUPs"/>
    <property type="match status" value="1"/>
</dbReference>
<keyword evidence="8 12" id="KW-0694">RNA-binding</keyword>
<dbReference type="AlphaFoldDB" id="A0A1G2P4M5"/>
<dbReference type="PANTHER" id="PTHR11933">
    <property type="entry name" value="TRNA 5-METHYLAMINOMETHYL-2-THIOURIDYLATE -METHYLTRANSFERASE"/>
    <property type="match status" value="1"/>
</dbReference>
<comment type="catalytic activity">
    <reaction evidence="10">
        <text>5-taurinomethyluridine(34) in tRNA + S-sulfanyl-L-cysteinyl-[protein] + AH2 + ATP = 5-taurinomethyl-2-thiouridine(34) in tRNA + L-cysteinyl-[protein] + A + AMP + diphosphate + H(+)</text>
        <dbReference type="Rhea" id="RHEA:47040"/>
        <dbReference type="Rhea" id="RHEA-COMP:10131"/>
        <dbReference type="Rhea" id="RHEA-COMP:11726"/>
        <dbReference type="Rhea" id="RHEA-COMP:11732"/>
        <dbReference type="Rhea" id="RHEA-COMP:11733"/>
        <dbReference type="ChEBI" id="CHEBI:13193"/>
        <dbReference type="ChEBI" id="CHEBI:15378"/>
        <dbReference type="ChEBI" id="CHEBI:17499"/>
        <dbReference type="ChEBI" id="CHEBI:29950"/>
        <dbReference type="ChEBI" id="CHEBI:30616"/>
        <dbReference type="ChEBI" id="CHEBI:33019"/>
        <dbReference type="ChEBI" id="CHEBI:61963"/>
        <dbReference type="ChEBI" id="CHEBI:87171"/>
        <dbReference type="ChEBI" id="CHEBI:87172"/>
        <dbReference type="ChEBI" id="CHEBI:456215"/>
        <dbReference type="EC" id="2.8.1.14"/>
    </reaction>
</comment>
<feature type="region of interest" description="Interaction with tRNA" evidence="12">
    <location>
        <begin position="162"/>
        <end position="164"/>
    </location>
</feature>
<comment type="similarity">
    <text evidence="2 12">Belongs to the MnmA/TRMU family.</text>
</comment>
<dbReference type="GO" id="GO:0005524">
    <property type="term" value="F:ATP binding"/>
    <property type="evidence" value="ECO:0007669"/>
    <property type="project" value="UniProtKB-KW"/>
</dbReference>
<dbReference type="InterPro" id="IPR023382">
    <property type="entry name" value="MnmA-like_central_sf"/>
</dbReference>
<keyword evidence="12" id="KW-0963">Cytoplasm</keyword>
<dbReference type="GO" id="GO:0000049">
    <property type="term" value="F:tRNA binding"/>
    <property type="evidence" value="ECO:0007669"/>
    <property type="project" value="UniProtKB-KW"/>
</dbReference>
<proteinExistence type="inferred from homology"/>
<evidence type="ECO:0000259" key="13">
    <source>
        <dbReference type="Pfam" id="PF20258"/>
    </source>
</evidence>
<keyword evidence="4 12" id="KW-0808">Transferase</keyword>
<dbReference type="GO" id="GO:0103016">
    <property type="term" value="F:tRNA-uridine 2-sulfurtransferase activity"/>
    <property type="evidence" value="ECO:0007669"/>
    <property type="project" value="UniProtKB-EC"/>
</dbReference>
<dbReference type="Pfam" id="PF20259">
    <property type="entry name" value="tRNA_Me_trans_M"/>
    <property type="match status" value="1"/>
</dbReference>
<feature type="binding site" evidence="12">
    <location>
        <position position="131"/>
    </location>
    <ligand>
        <name>ATP</name>
        <dbReference type="ChEBI" id="CHEBI:30616"/>
    </ligand>
</feature>
<evidence type="ECO:0000256" key="1">
    <source>
        <dbReference type="ARBA" id="ARBA00003986"/>
    </source>
</evidence>
<dbReference type="FunFam" id="3.40.50.620:FF:000104">
    <property type="entry name" value="Mitochondrial tRNA-specific 2-thiouridylase 1"/>
    <property type="match status" value="1"/>
</dbReference>
<dbReference type="SUPFAM" id="SSF52402">
    <property type="entry name" value="Adenine nucleotide alpha hydrolases-like"/>
    <property type="match status" value="1"/>
</dbReference>
<reference evidence="15 16" key="1">
    <citation type="journal article" date="2016" name="Nat. Commun.">
        <title>Thousands of microbial genomes shed light on interconnected biogeochemical processes in an aquifer system.</title>
        <authorList>
            <person name="Anantharaman K."/>
            <person name="Brown C.T."/>
            <person name="Hug L.A."/>
            <person name="Sharon I."/>
            <person name="Castelle C.J."/>
            <person name="Probst A.J."/>
            <person name="Thomas B.C."/>
            <person name="Singh A."/>
            <person name="Wilkins M.J."/>
            <person name="Karaoz U."/>
            <person name="Brodie E.L."/>
            <person name="Williams K.H."/>
            <person name="Hubbard S.S."/>
            <person name="Banfield J.F."/>
        </authorList>
    </citation>
    <scope>NUCLEOTIDE SEQUENCE [LARGE SCALE GENOMIC DNA]</scope>
</reference>
<dbReference type="Gene3D" id="2.40.30.10">
    <property type="entry name" value="Translation factors"/>
    <property type="match status" value="1"/>
</dbReference>
<feature type="region of interest" description="Interaction with target base in tRNA" evidence="12">
    <location>
        <begin position="102"/>
        <end position="104"/>
    </location>
</feature>
<dbReference type="EC" id="2.8.1.13" evidence="12"/>
<evidence type="ECO:0000256" key="12">
    <source>
        <dbReference type="HAMAP-Rule" id="MF_00144"/>
    </source>
</evidence>